<dbReference type="AlphaFoldDB" id="A0A835ECH4"/>
<dbReference type="InterPro" id="IPR036047">
    <property type="entry name" value="F-box-like_dom_sf"/>
</dbReference>
<protein>
    <recommendedName>
        <fullName evidence="2">F-box domain-containing protein</fullName>
    </recommendedName>
</protein>
<evidence type="ECO:0000313" key="4">
    <source>
        <dbReference type="Proteomes" id="UP000636709"/>
    </source>
</evidence>
<dbReference type="Gene3D" id="1.20.1280.50">
    <property type="match status" value="1"/>
</dbReference>
<dbReference type="InterPro" id="IPR001810">
    <property type="entry name" value="F-box_dom"/>
</dbReference>
<name>A0A835ECH4_9POAL</name>
<dbReference type="Proteomes" id="UP000636709">
    <property type="component" value="Unassembled WGS sequence"/>
</dbReference>
<comment type="caution">
    <text evidence="3">The sequence shown here is derived from an EMBL/GenBank/DDBJ whole genome shotgun (WGS) entry which is preliminary data.</text>
</comment>
<dbReference type="SMART" id="SM00256">
    <property type="entry name" value="FBOX"/>
    <property type="match status" value="1"/>
</dbReference>
<evidence type="ECO:0000256" key="1">
    <source>
        <dbReference type="SAM" id="MobiDB-lite"/>
    </source>
</evidence>
<dbReference type="Pfam" id="PF00646">
    <property type="entry name" value="F-box"/>
    <property type="match status" value="1"/>
</dbReference>
<organism evidence="3 4">
    <name type="scientific">Digitaria exilis</name>
    <dbReference type="NCBI Taxonomy" id="1010633"/>
    <lineage>
        <taxon>Eukaryota</taxon>
        <taxon>Viridiplantae</taxon>
        <taxon>Streptophyta</taxon>
        <taxon>Embryophyta</taxon>
        <taxon>Tracheophyta</taxon>
        <taxon>Spermatophyta</taxon>
        <taxon>Magnoliopsida</taxon>
        <taxon>Liliopsida</taxon>
        <taxon>Poales</taxon>
        <taxon>Poaceae</taxon>
        <taxon>PACMAD clade</taxon>
        <taxon>Panicoideae</taxon>
        <taxon>Panicodae</taxon>
        <taxon>Paniceae</taxon>
        <taxon>Anthephorinae</taxon>
        <taxon>Digitaria</taxon>
    </lineage>
</organism>
<dbReference type="SUPFAM" id="SSF81383">
    <property type="entry name" value="F-box domain"/>
    <property type="match status" value="1"/>
</dbReference>
<evidence type="ECO:0000313" key="3">
    <source>
        <dbReference type="EMBL" id="KAF8677301.1"/>
    </source>
</evidence>
<dbReference type="CDD" id="cd22157">
    <property type="entry name" value="F-box_AtFBW1-like"/>
    <property type="match status" value="1"/>
</dbReference>
<dbReference type="PANTHER" id="PTHR31672:SF13">
    <property type="entry name" value="F-BOX PROTEIN CPR30-LIKE"/>
    <property type="match status" value="1"/>
</dbReference>
<evidence type="ECO:0000259" key="2">
    <source>
        <dbReference type="SMART" id="SM00256"/>
    </source>
</evidence>
<feature type="region of interest" description="Disordered" evidence="1">
    <location>
        <begin position="1"/>
        <end position="26"/>
    </location>
</feature>
<gene>
    <name evidence="3" type="ORF">HU200_046787</name>
</gene>
<dbReference type="InterPro" id="IPR050796">
    <property type="entry name" value="SCF_F-box_component"/>
</dbReference>
<feature type="compositionally biased region" description="Gly residues" evidence="1">
    <location>
        <begin position="113"/>
        <end position="126"/>
    </location>
</feature>
<proteinExistence type="predicted"/>
<keyword evidence="4" id="KW-1185">Reference proteome</keyword>
<accession>A0A835ECH4</accession>
<feature type="region of interest" description="Disordered" evidence="1">
    <location>
        <begin position="109"/>
        <end position="128"/>
    </location>
</feature>
<dbReference type="PANTHER" id="PTHR31672">
    <property type="entry name" value="BNACNNG10540D PROTEIN"/>
    <property type="match status" value="1"/>
</dbReference>
<feature type="domain" description="F-box" evidence="2">
    <location>
        <begin position="26"/>
        <end position="67"/>
    </location>
</feature>
<dbReference type="OrthoDB" id="691505at2759"/>
<sequence length="232" mass="25798">MGTINNKTRKRKAASTPQAPPPLPKLPDEMVVQEILVRLPVKSLVRFRSVCKSWRAIVSDPVFIDTHLRSSTSRSEQDPAFLITPITLNRIQPGDTTHPPISNHIRFYQWQPQGGGDDSNGGGGGNNKNNVATFKHAKDFAGEFNKFYSFSHCDGLVLVPTETKLYLFNPATRDAITLPDSELNDLQHRSGACHRPGEYKVVQAFFRAIYAGVITVGGDGVWRETTRPPYPK</sequence>
<reference evidence="3" key="1">
    <citation type="submission" date="2020-07" db="EMBL/GenBank/DDBJ databases">
        <title>Genome sequence and genetic diversity analysis of an under-domesticated orphan crop, white fonio (Digitaria exilis).</title>
        <authorList>
            <person name="Bennetzen J.L."/>
            <person name="Chen S."/>
            <person name="Ma X."/>
            <person name="Wang X."/>
            <person name="Yssel A.E.J."/>
            <person name="Chaluvadi S.R."/>
            <person name="Johnson M."/>
            <person name="Gangashetty P."/>
            <person name="Hamidou F."/>
            <person name="Sanogo M.D."/>
            <person name="Zwaenepoel A."/>
            <person name="Wallace J."/>
            <person name="Van De Peer Y."/>
            <person name="Van Deynze A."/>
        </authorList>
    </citation>
    <scope>NUCLEOTIDE SEQUENCE</scope>
    <source>
        <tissue evidence="3">Leaves</tissue>
    </source>
</reference>
<dbReference type="EMBL" id="JACEFO010002150">
    <property type="protein sequence ID" value="KAF8677301.1"/>
    <property type="molecule type" value="Genomic_DNA"/>
</dbReference>
<dbReference type="Gramene" id="Dexi1A01G0000860.1">
    <property type="protein sequence ID" value="Dexi1A01G0000860.1:cds"/>
    <property type="gene ID" value="Dexi1A01G0000860"/>
</dbReference>